<comment type="caution">
    <text evidence="3">The sequence shown here is derived from an EMBL/GenBank/DDBJ whole genome shotgun (WGS) entry which is preliminary data.</text>
</comment>
<dbReference type="EMBL" id="JAVXUO010001155">
    <property type="protein sequence ID" value="KAK2985425.1"/>
    <property type="molecule type" value="Genomic_DNA"/>
</dbReference>
<proteinExistence type="predicted"/>
<feature type="signal peptide" evidence="2">
    <location>
        <begin position="1"/>
        <end position="21"/>
    </location>
</feature>
<keyword evidence="1" id="KW-1133">Transmembrane helix</keyword>
<evidence type="ECO:0000313" key="4">
    <source>
        <dbReference type="Proteomes" id="UP001187471"/>
    </source>
</evidence>
<dbReference type="AlphaFoldDB" id="A0AA88UHV0"/>
<keyword evidence="1" id="KW-0472">Membrane</keyword>
<sequence>MAAMVSTLLFAFLSLLSVTRAQDRAPHGLNHEHPVALPPSAFDFFHPSNQQAGNKNPCAESSCSPLPLAATVESSLAHASRSKPERGGSRVGAGGIAVIIFGFVFAVLLAMGVYYVVITRRANTSRSNSIQPDA</sequence>
<evidence type="ECO:0008006" key="5">
    <source>
        <dbReference type="Google" id="ProtNLM"/>
    </source>
</evidence>
<accession>A0AA88UHV0</accession>
<feature type="transmembrane region" description="Helical" evidence="1">
    <location>
        <begin position="91"/>
        <end position="117"/>
    </location>
</feature>
<evidence type="ECO:0000256" key="2">
    <source>
        <dbReference type="SAM" id="SignalP"/>
    </source>
</evidence>
<feature type="chain" id="PRO_5041658892" description="Transmembrane protein" evidence="2">
    <location>
        <begin position="22"/>
        <end position="134"/>
    </location>
</feature>
<dbReference type="PANTHER" id="PTHR35718">
    <property type="entry name" value="EXPRESSED PROTEIN"/>
    <property type="match status" value="1"/>
</dbReference>
<dbReference type="PANTHER" id="PTHR35718:SF1">
    <property type="entry name" value="EXPRESSED PROTEIN"/>
    <property type="match status" value="1"/>
</dbReference>
<evidence type="ECO:0000313" key="3">
    <source>
        <dbReference type="EMBL" id="KAK2985425.1"/>
    </source>
</evidence>
<protein>
    <recommendedName>
        <fullName evidence="5">Transmembrane protein</fullName>
    </recommendedName>
</protein>
<keyword evidence="2" id="KW-0732">Signal</keyword>
<organism evidence="3 4">
    <name type="scientific">Escallonia rubra</name>
    <dbReference type="NCBI Taxonomy" id="112253"/>
    <lineage>
        <taxon>Eukaryota</taxon>
        <taxon>Viridiplantae</taxon>
        <taxon>Streptophyta</taxon>
        <taxon>Embryophyta</taxon>
        <taxon>Tracheophyta</taxon>
        <taxon>Spermatophyta</taxon>
        <taxon>Magnoliopsida</taxon>
        <taxon>eudicotyledons</taxon>
        <taxon>Gunneridae</taxon>
        <taxon>Pentapetalae</taxon>
        <taxon>asterids</taxon>
        <taxon>campanulids</taxon>
        <taxon>Escalloniales</taxon>
        <taxon>Escalloniaceae</taxon>
        <taxon>Escallonia</taxon>
    </lineage>
</organism>
<keyword evidence="4" id="KW-1185">Reference proteome</keyword>
<name>A0AA88UHV0_9ASTE</name>
<keyword evidence="1" id="KW-0812">Transmembrane</keyword>
<dbReference type="Proteomes" id="UP001187471">
    <property type="component" value="Unassembled WGS sequence"/>
</dbReference>
<gene>
    <name evidence="3" type="ORF">RJ640_006063</name>
</gene>
<reference evidence="3" key="1">
    <citation type="submission" date="2022-12" db="EMBL/GenBank/DDBJ databases">
        <title>Draft genome assemblies for two species of Escallonia (Escalloniales).</title>
        <authorList>
            <person name="Chanderbali A."/>
            <person name="Dervinis C."/>
            <person name="Anghel I."/>
            <person name="Soltis D."/>
            <person name="Soltis P."/>
            <person name="Zapata F."/>
        </authorList>
    </citation>
    <scope>NUCLEOTIDE SEQUENCE</scope>
    <source>
        <strain evidence="3">UCBG92.1500</strain>
        <tissue evidence="3">Leaf</tissue>
    </source>
</reference>
<evidence type="ECO:0000256" key="1">
    <source>
        <dbReference type="SAM" id="Phobius"/>
    </source>
</evidence>